<protein>
    <submittedName>
        <fullName evidence="3">Uncharacterized protein</fullName>
    </submittedName>
</protein>
<evidence type="ECO:0000256" key="1">
    <source>
        <dbReference type="ARBA" id="ARBA00010582"/>
    </source>
</evidence>
<dbReference type="PANTHER" id="PTHR23201:SF137">
    <property type="entry name" value="GIBBERELLIN-REGULATED FAMILY PROTEIN"/>
    <property type="match status" value="1"/>
</dbReference>
<sequence length="149" mass="16677">MIRFLISHTISSPISLLFCALEKLVPKQEGFKPGIIGVRKMAMAKFFVVLILALIAISMLQTMVMASNGQGDHLYDNKSKYGPGSLKSYQCPSQCSRRCSKTQYHKPCMFFCQKCCRKCLCVPPGYYGNKAVCPCYNNWKTKEGGPKCP</sequence>
<proteinExistence type="inferred from homology"/>
<feature type="transmembrane region" description="Helical" evidence="2">
    <location>
        <begin position="46"/>
        <end position="66"/>
    </location>
</feature>
<dbReference type="Proteomes" id="UP001367508">
    <property type="component" value="Unassembled WGS sequence"/>
</dbReference>
<reference evidence="3 4" key="1">
    <citation type="submission" date="2024-01" db="EMBL/GenBank/DDBJ databases">
        <title>The genomes of 5 underutilized Papilionoideae crops provide insights into root nodulation and disease resistanc.</title>
        <authorList>
            <person name="Jiang F."/>
        </authorList>
    </citation>
    <scope>NUCLEOTIDE SEQUENCE [LARGE SCALE GENOMIC DNA]</scope>
    <source>
        <strain evidence="3">LVBAO_FW01</strain>
        <tissue evidence="3">Leaves</tissue>
    </source>
</reference>
<keyword evidence="2" id="KW-0472">Membrane</keyword>
<organism evidence="3 4">
    <name type="scientific">Canavalia gladiata</name>
    <name type="common">Sword bean</name>
    <name type="synonym">Dolichos gladiatus</name>
    <dbReference type="NCBI Taxonomy" id="3824"/>
    <lineage>
        <taxon>Eukaryota</taxon>
        <taxon>Viridiplantae</taxon>
        <taxon>Streptophyta</taxon>
        <taxon>Embryophyta</taxon>
        <taxon>Tracheophyta</taxon>
        <taxon>Spermatophyta</taxon>
        <taxon>Magnoliopsida</taxon>
        <taxon>eudicotyledons</taxon>
        <taxon>Gunneridae</taxon>
        <taxon>Pentapetalae</taxon>
        <taxon>rosids</taxon>
        <taxon>fabids</taxon>
        <taxon>Fabales</taxon>
        <taxon>Fabaceae</taxon>
        <taxon>Papilionoideae</taxon>
        <taxon>50 kb inversion clade</taxon>
        <taxon>NPAAA clade</taxon>
        <taxon>indigoferoid/millettioid clade</taxon>
        <taxon>Phaseoleae</taxon>
        <taxon>Canavalia</taxon>
    </lineage>
</organism>
<evidence type="ECO:0000313" key="4">
    <source>
        <dbReference type="Proteomes" id="UP001367508"/>
    </source>
</evidence>
<keyword evidence="2" id="KW-1133">Transmembrane helix</keyword>
<dbReference type="AlphaFoldDB" id="A0AAN9LVB1"/>
<gene>
    <name evidence="3" type="ORF">VNO77_21243</name>
</gene>
<evidence type="ECO:0000256" key="2">
    <source>
        <dbReference type="SAM" id="Phobius"/>
    </source>
</evidence>
<keyword evidence="2" id="KW-0812">Transmembrane</keyword>
<dbReference type="EMBL" id="JAYMYQ010000004">
    <property type="protein sequence ID" value="KAK7340537.1"/>
    <property type="molecule type" value="Genomic_DNA"/>
</dbReference>
<keyword evidence="4" id="KW-1185">Reference proteome</keyword>
<name>A0AAN9LVB1_CANGL</name>
<dbReference type="InterPro" id="IPR003854">
    <property type="entry name" value="GASA"/>
</dbReference>
<dbReference type="Pfam" id="PF02704">
    <property type="entry name" value="GASA"/>
    <property type="match status" value="1"/>
</dbReference>
<dbReference type="PANTHER" id="PTHR23201">
    <property type="entry name" value="EXTENSIN, PROLINE-RICH PROTEIN"/>
    <property type="match status" value="1"/>
</dbReference>
<comment type="similarity">
    <text evidence="1">Belongs to the GASA family.</text>
</comment>
<evidence type="ECO:0000313" key="3">
    <source>
        <dbReference type="EMBL" id="KAK7340537.1"/>
    </source>
</evidence>
<accession>A0AAN9LVB1</accession>
<comment type="caution">
    <text evidence="3">The sequence shown here is derived from an EMBL/GenBank/DDBJ whole genome shotgun (WGS) entry which is preliminary data.</text>
</comment>